<dbReference type="FunFam" id="3.40.50.360:FF:000001">
    <property type="entry name" value="NAD(P)H dehydrogenase (Quinone) FQR1-like"/>
    <property type="match status" value="2"/>
</dbReference>
<dbReference type="InterPro" id="IPR008254">
    <property type="entry name" value="Flavodoxin/NO_synth"/>
</dbReference>
<dbReference type="GO" id="GO:0010181">
    <property type="term" value="F:FMN binding"/>
    <property type="evidence" value="ECO:0007669"/>
    <property type="project" value="InterPro"/>
</dbReference>
<dbReference type="SUPFAM" id="SSF52218">
    <property type="entry name" value="Flavoproteins"/>
    <property type="match status" value="2"/>
</dbReference>
<organism evidence="5 6">
    <name type="scientific">Sungouiella intermedia</name>
    <dbReference type="NCBI Taxonomy" id="45354"/>
    <lineage>
        <taxon>Eukaryota</taxon>
        <taxon>Fungi</taxon>
        <taxon>Dikarya</taxon>
        <taxon>Ascomycota</taxon>
        <taxon>Saccharomycotina</taxon>
        <taxon>Pichiomycetes</taxon>
        <taxon>Metschnikowiaceae</taxon>
        <taxon>Sungouiella</taxon>
    </lineage>
</organism>
<dbReference type="Pfam" id="PF03358">
    <property type="entry name" value="FMN_red"/>
    <property type="match status" value="2"/>
</dbReference>
<dbReference type="InterPro" id="IPR005025">
    <property type="entry name" value="FMN_Rdtase-like_dom"/>
</dbReference>
<dbReference type="GO" id="GO:0034599">
    <property type="term" value="P:cellular response to oxidative stress"/>
    <property type="evidence" value="ECO:0007669"/>
    <property type="project" value="UniProtKB-ARBA"/>
</dbReference>
<dbReference type="EMBL" id="LT635767">
    <property type="protein sequence ID" value="SGZ56402.1"/>
    <property type="molecule type" value="Genomic_DNA"/>
</dbReference>
<name>A0A1L0C106_9ASCO</name>
<dbReference type="PROSITE" id="PS50902">
    <property type="entry name" value="FLAVODOXIN_LIKE"/>
    <property type="match status" value="2"/>
</dbReference>
<dbReference type="Proteomes" id="UP000182259">
    <property type="component" value="Chromosome IV"/>
</dbReference>
<reference evidence="5 6" key="1">
    <citation type="submission" date="2016-10" db="EMBL/GenBank/DDBJ databases">
        <authorList>
            <person name="de Groot N.N."/>
        </authorList>
    </citation>
    <scope>NUCLEOTIDE SEQUENCE [LARGE SCALE GENOMIC DNA]</scope>
    <source>
        <strain evidence="5 6">PYCC 4715</strain>
    </source>
</reference>
<dbReference type="AlphaFoldDB" id="A0A1L0C106"/>
<sequence>MAPKVAIIIYSLYHHVATLAESVKAGVESAGGVADIYQVPETLSAEVLQQLHAPAKPNYPIATLDTLTGYDAFLFGVPTRFGNYPAQWKAFWDSTGGLWASGALHGKAAGFFVSTGTPGGGQETTIVNALSVLVHHGIIYVPLGYAKAFGQITKLDEVHGSSPYGAGSFAGPDGSRQPSALELEIAEIQGIEAAGGSAQIFQVPETLLDDILAKLHAPPKPDYPIATNLTLEEYDSFVFGVPTRYGNFPAQWKAFWDATGGLWAKGALQGKLASVFVSTGTPGGGQETTVINTLSTLTHHGIIFVPLGYGVAFPLLTNLDEVHGSSPWGAGTFAGADGSRQPTDLEKKIAYTQGEYFAKTVARLK</sequence>
<dbReference type="GO" id="GO:0005886">
    <property type="term" value="C:plasma membrane"/>
    <property type="evidence" value="ECO:0007669"/>
    <property type="project" value="UniProtKB-SubCell"/>
</dbReference>
<dbReference type="InterPro" id="IPR010089">
    <property type="entry name" value="Flavoprotein_WrbA-like"/>
</dbReference>
<evidence type="ECO:0000313" key="5">
    <source>
        <dbReference type="EMBL" id="SGZ56402.1"/>
    </source>
</evidence>
<dbReference type="PANTHER" id="PTHR30546:SF23">
    <property type="entry name" value="FLAVOPROTEIN-LIKE PROTEIN YCP4-RELATED"/>
    <property type="match status" value="1"/>
</dbReference>
<comment type="similarity">
    <text evidence="2">Belongs to the WrbA family.</text>
</comment>
<protein>
    <submittedName>
        <fullName evidence="5">CIC11C00000002457</fullName>
    </submittedName>
</protein>
<feature type="domain" description="Flavodoxin-like" evidence="4">
    <location>
        <begin position="186"/>
        <end position="357"/>
    </location>
</feature>
<evidence type="ECO:0000313" key="6">
    <source>
        <dbReference type="Proteomes" id="UP000182259"/>
    </source>
</evidence>
<comment type="function">
    <text evidence="3">Flavodoxin-like protein (FLP) that plays a role in cell wall integrity, oxidative stress protection and virulence. FLPs act as NAD(P)H quinone oxidoreductases. Reduces ubiquinone (coenzyme Q), enabling it to serve as an antioxidant in the membrane.</text>
</comment>
<dbReference type="Gene3D" id="3.40.50.360">
    <property type="match status" value="2"/>
</dbReference>
<evidence type="ECO:0000256" key="1">
    <source>
        <dbReference type="ARBA" id="ARBA00004202"/>
    </source>
</evidence>
<proteinExistence type="inferred from homology"/>
<evidence type="ECO:0000256" key="2">
    <source>
        <dbReference type="ARBA" id="ARBA00006961"/>
    </source>
</evidence>
<evidence type="ECO:0000259" key="4">
    <source>
        <dbReference type="PROSITE" id="PS50902"/>
    </source>
</evidence>
<dbReference type="NCBIfam" id="TIGR01755">
    <property type="entry name" value="flav_wrbA"/>
    <property type="match status" value="2"/>
</dbReference>
<evidence type="ECO:0000256" key="3">
    <source>
        <dbReference type="ARBA" id="ARBA00053955"/>
    </source>
</evidence>
<gene>
    <name evidence="5" type="ORF">SAMEA4029009_CIC11G00000002457</name>
</gene>
<comment type="subcellular location">
    <subcellularLocation>
        <location evidence="1">Cell membrane</location>
        <topology evidence="1">Peripheral membrane protein</topology>
    </subcellularLocation>
</comment>
<feature type="domain" description="Flavodoxin-like" evidence="4">
    <location>
        <begin position="5"/>
        <end position="193"/>
    </location>
</feature>
<dbReference type="GO" id="GO:0003955">
    <property type="term" value="F:NAD(P)H dehydrogenase (quinone) activity"/>
    <property type="evidence" value="ECO:0007669"/>
    <property type="project" value="InterPro"/>
</dbReference>
<dbReference type="NCBIfam" id="NF002999">
    <property type="entry name" value="PRK03767.1"/>
    <property type="match status" value="2"/>
</dbReference>
<dbReference type="InterPro" id="IPR029039">
    <property type="entry name" value="Flavoprotein-like_sf"/>
</dbReference>
<dbReference type="PANTHER" id="PTHR30546">
    <property type="entry name" value="FLAVODOXIN-RELATED PROTEIN WRBA-RELATED"/>
    <property type="match status" value="1"/>
</dbReference>
<accession>A0A1L0C106</accession>